<evidence type="ECO:0000313" key="4">
    <source>
        <dbReference type="Proteomes" id="UP000256899"/>
    </source>
</evidence>
<dbReference type="PANTHER" id="PTHR30093:SF47">
    <property type="entry name" value="TYPE IV PILUS NON-CORE MINOR PILIN PILE"/>
    <property type="match status" value="1"/>
</dbReference>
<comment type="caution">
    <text evidence="3">The sequence shown here is derived from an EMBL/GenBank/DDBJ whole genome shotgun (WGS) entry which is preliminary data.</text>
</comment>
<dbReference type="PROSITE" id="PS00409">
    <property type="entry name" value="PROKAR_NTER_METHYL"/>
    <property type="match status" value="1"/>
</dbReference>
<dbReference type="GO" id="GO:0015627">
    <property type="term" value="C:type II protein secretion system complex"/>
    <property type="evidence" value="ECO:0007669"/>
    <property type="project" value="InterPro"/>
</dbReference>
<dbReference type="NCBIfam" id="TIGR02532">
    <property type="entry name" value="IV_pilin_GFxxxE"/>
    <property type="match status" value="1"/>
</dbReference>
<keyword evidence="2" id="KW-0812">Transmembrane</keyword>
<dbReference type="PANTHER" id="PTHR30093">
    <property type="entry name" value="GENERAL SECRETION PATHWAY PROTEIN G"/>
    <property type="match status" value="1"/>
</dbReference>
<name>A0A3E0U766_9GAMM</name>
<dbReference type="GO" id="GO:0015628">
    <property type="term" value="P:protein secretion by the type II secretion system"/>
    <property type="evidence" value="ECO:0007669"/>
    <property type="project" value="InterPro"/>
</dbReference>
<dbReference type="Pfam" id="PF16732">
    <property type="entry name" value="ComP_DUS"/>
    <property type="match status" value="1"/>
</dbReference>
<gene>
    <name evidence="3" type="ORF">DXX94_06120</name>
</gene>
<dbReference type="Pfam" id="PF07963">
    <property type="entry name" value="N_methyl"/>
    <property type="match status" value="1"/>
</dbReference>
<sequence>MKSSGFTLIELLIVVAIIGILAGVAYPSYQSYASKSKRTEGQRELLRIANLMEQYYLDNRVYTENMKNLGLSKDPFESEGGYYKIDATVKGDTFILTATAQGSLASDDAKCKELKVTDAGQRTPSSDCWD</sequence>
<dbReference type="InterPro" id="IPR031982">
    <property type="entry name" value="PilE-like"/>
</dbReference>
<keyword evidence="4" id="KW-1185">Reference proteome</keyword>
<protein>
    <submittedName>
        <fullName evidence="3">Type IV pilin protein</fullName>
    </submittedName>
</protein>
<dbReference type="AlphaFoldDB" id="A0A3E0U766"/>
<dbReference type="SUPFAM" id="SSF54523">
    <property type="entry name" value="Pili subunits"/>
    <property type="match status" value="1"/>
</dbReference>
<dbReference type="EMBL" id="QUOT01000001">
    <property type="protein sequence ID" value="REL32630.1"/>
    <property type="molecule type" value="Genomic_DNA"/>
</dbReference>
<dbReference type="Gene3D" id="3.30.700.10">
    <property type="entry name" value="Glycoprotein, Type 4 Pilin"/>
    <property type="match status" value="1"/>
</dbReference>
<dbReference type="Proteomes" id="UP000256899">
    <property type="component" value="Unassembled WGS sequence"/>
</dbReference>
<accession>A0A3E0U766</accession>
<dbReference type="InterPro" id="IPR000983">
    <property type="entry name" value="Bac_GSPG_pilin"/>
</dbReference>
<evidence type="ECO:0000256" key="2">
    <source>
        <dbReference type="SAM" id="Phobius"/>
    </source>
</evidence>
<evidence type="ECO:0000256" key="1">
    <source>
        <dbReference type="ARBA" id="ARBA00022481"/>
    </source>
</evidence>
<reference evidence="4" key="1">
    <citation type="submission" date="2018-08" db="EMBL/GenBank/DDBJ databases">
        <title>Thalassotalea euphylliae genome.</title>
        <authorList>
            <person name="Summers S."/>
            <person name="Rice S.A."/>
            <person name="Freckelton M.L."/>
            <person name="Nedved B.T."/>
            <person name="Hadfield M.G."/>
        </authorList>
    </citation>
    <scope>NUCLEOTIDE SEQUENCE [LARGE SCALE GENOMIC DNA]</scope>
    <source>
        <strain evidence="4">H3</strain>
    </source>
</reference>
<evidence type="ECO:0000313" key="3">
    <source>
        <dbReference type="EMBL" id="REL32630.1"/>
    </source>
</evidence>
<feature type="transmembrane region" description="Helical" evidence="2">
    <location>
        <begin position="6"/>
        <end position="29"/>
    </location>
</feature>
<dbReference type="InterPro" id="IPR045584">
    <property type="entry name" value="Pilin-like"/>
</dbReference>
<dbReference type="PRINTS" id="PR00813">
    <property type="entry name" value="BCTERIALGSPG"/>
</dbReference>
<dbReference type="InterPro" id="IPR012902">
    <property type="entry name" value="N_methyl_site"/>
</dbReference>
<keyword evidence="2" id="KW-0472">Membrane</keyword>
<dbReference type="GO" id="GO:0043683">
    <property type="term" value="P:type IV pilus assembly"/>
    <property type="evidence" value="ECO:0007669"/>
    <property type="project" value="InterPro"/>
</dbReference>
<proteinExistence type="predicted"/>
<keyword evidence="1" id="KW-0488">Methylation</keyword>
<keyword evidence="2" id="KW-1133">Transmembrane helix</keyword>
<organism evidence="3 4">
    <name type="scientific">Thalassotalea euphylliae</name>
    <dbReference type="NCBI Taxonomy" id="1655234"/>
    <lineage>
        <taxon>Bacteria</taxon>
        <taxon>Pseudomonadati</taxon>
        <taxon>Pseudomonadota</taxon>
        <taxon>Gammaproteobacteria</taxon>
        <taxon>Alteromonadales</taxon>
        <taxon>Colwelliaceae</taxon>
        <taxon>Thalassotalea</taxon>
    </lineage>
</organism>